<keyword evidence="3 6" id="KW-1133">Transmembrane helix</keyword>
<evidence type="ECO:0000313" key="8">
    <source>
        <dbReference type="Proteomes" id="UP000254889"/>
    </source>
</evidence>
<name>A0A345ZU69_9HYPH</name>
<feature type="transmembrane region" description="Helical" evidence="6">
    <location>
        <begin position="137"/>
        <end position="156"/>
    </location>
</feature>
<keyword evidence="2 6" id="KW-0812">Transmembrane</keyword>
<keyword evidence="4 6" id="KW-0472">Membrane</keyword>
<feature type="binding site" evidence="5">
    <location>
        <position position="193"/>
    </location>
    <ligand>
        <name>Zn(2+)</name>
        <dbReference type="ChEBI" id="CHEBI:29105"/>
    </ligand>
</feature>
<keyword evidence="8" id="KW-1185">Reference proteome</keyword>
<feature type="transmembrane region" description="Helical" evidence="6">
    <location>
        <begin position="47"/>
        <end position="70"/>
    </location>
</feature>
<dbReference type="EMBL" id="CP031417">
    <property type="protein sequence ID" value="AXK80466.1"/>
    <property type="molecule type" value="Genomic_DNA"/>
</dbReference>
<keyword evidence="5" id="KW-0862">Zinc</keyword>
<proteinExistence type="predicted"/>
<feature type="transmembrane region" description="Helical" evidence="6">
    <location>
        <begin position="82"/>
        <end position="102"/>
    </location>
</feature>
<accession>A0A345ZU69</accession>
<reference evidence="7 8" key="1">
    <citation type="submission" date="2018-07" db="EMBL/GenBank/DDBJ databases">
        <authorList>
            <person name="Quirk P.G."/>
            <person name="Krulwich T.A."/>
        </authorList>
    </citation>
    <scope>NUCLEOTIDE SEQUENCE [LARGE SCALE GENOMIC DNA]</scope>
    <source>
        <strain evidence="7 8">CC-BB4</strain>
    </source>
</reference>
<dbReference type="GO" id="GO:0046872">
    <property type="term" value="F:metal ion binding"/>
    <property type="evidence" value="ECO:0007669"/>
    <property type="project" value="UniProtKB-KW"/>
</dbReference>
<dbReference type="KEGG" id="ptaw:DW352_08030"/>
<feature type="transmembrane region" description="Helical" evidence="6">
    <location>
        <begin position="18"/>
        <end position="41"/>
    </location>
</feature>
<dbReference type="AlphaFoldDB" id="A0A345ZU69"/>
<dbReference type="InterPro" id="IPR004254">
    <property type="entry name" value="AdipoR/HlyIII-related"/>
</dbReference>
<evidence type="ECO:0000256" key="2">
    <source>
        <dbReference type="ARBA" id="ARBA00022692"/>
    </source>
</evidence>
<evidence type="ECO:0000313" key="7">
    <source>
        <dbReference type="EMBL" id="AXK80466.1"/>
    </source>
</evidence>
<dbReference type="PANTHER" id="PTHR20855">
    <property type="entry name" value="ADIPOR/PROGESTIN RECEPTOR-RELATED"/>
    <property type="match status" value="1"/>
</dbReference>
<evidence type="ECO:0000256" key="4">
    <source>
        <dbReference type="ARBA" id="ARBA00023136"/>
    </source>
</evidence>
<dbReference type="GO" id="GO:0016020">
    <property type="term" value="C:membrane"/>
    <property type="evidence" value="ECO:0007669"/>
    <property type="project" value="UniProtKB-SubCell"/>
</dbReference>
<evidence type="ECO:0000256" key="5">
    <source>
        <dbReference type="PIRSR" id="PIRSR604254-1"/>
    </source>
</evidence>
<organism evidence="7 8">
    <name type="scientific">Pseudolabrys taiwanensis</name>
    <dbReference type="NCBI Taxonomy" id="331696"/>
    <lineage>
        <taxon>Bacteria</taxon>
        <taxon>Pseudomonadati</taxon>
        <taxon>Pseudomonadota</taxon>
        <taxon>Alphaproteobacteria</taxon>
        <taxon>Hyphomicrobiales</taxon>
        <taxon>Xanthobacteraceae</taxon>
        <taxon>Pseudolabrys</taxon>
    </lineage>
</organism>
<sequence length="213" mass="22912">MNAPIPWNYDRGEMIADAVVHVLGNALAIAGAAVLFVIAAHGTFVEFAAVAIYLAGFMAMFGFSAAYNLWPVSPVKWWLRRLDHSAIYLLIASTYTAFVLPLGGLTPVIVLTVLWTTALAGIALKLLWPGRFDRASIALYLIMGWSGLFVLGPIAAALAPMTLALIVAGGVLYSVGVVFHVWRALRFQNAIWHGFVLAAALCHYTAVLISLEA</sequence>
<comment type="subcellular location">
    <subcellularLocation>
        <location evidence="1">Membrane</location>
        <topology evidence="1">Multi-pass membrane protein</topology>
    </subcellularLocation>
</comment>
<dbReference type="Pfam" id="PF03006">
    <property type="entry name" value="HlyIII"/>
    <property type="match status" value="1"/>
</dbReference>
<feature type="transmembrane region" description="Helical" evidence="6">
    <location>
        <begin position="194"/>
        <end position="211"/>
    </location>
</feature>
<dbReference type="Proteomes" id="UP000254889">
    <property type="component" value="Chromosome"/>
</dbReference>
<evidence type="ECO:0000256" key="3">
    <source>
        <dbReference type="ARBA" id="ARBA00022989"/>
    </source>
</evidence>
<gene>
    <name evidence="7" type="ORF">DW352_08030</name>
</gene>
<dbReference type="RefSeq" id="WP_115690144.1">
    <property type="nucleotide sequence ID" value="NZ_CP031417.1"/>
</dbReference>
<feature type="transmembrane region" description="Helical" evidence="6">
    <location>
        <begin position="108"/>
        <end position="128"/>
    </location>
</feature>
<evidence type="ECO:0000256" key="6">
    <source>
        <dbReference type="SAM" id="Phobius"/>
    </source>
</evidence>
<feature type="transmembrane region" description="Helical" evidence="6">
    <location>
        <begin position="162"/>
        <end position="182"/>
    </location>
</feature>
<protein>
    <submittedName>
        <fullName evidence="7">Hemolysin III family protein</fullName>
    </submittedName>
</protein>
<evidence type="ECO:0000256" key="1">
    <source>
        <dbReference type="ARBA" id="ARBA00004141"/>
    </source>
</evidence>
<dbReference type="OrthoDB" id="9813689at2"/>
<keyword evidence="5" id="KW-0479">Metal-binding</keyword>
<dbReference type="PANTHER" id="PTHR20855:SF3">
    <property type="entry name" value="LD03007P"/>
    <property type="match status" value="1"/>
</dbReference>